<keyword evidence="8" id="KW-0862">Zinc</keyword>
<keyword evidence="10 13" id="KW-0472">Membrane</keyword>
<evidence type="ECO:0000256" key="12">
    <source>
        <dbReference type="PROSITE-ProRule" id="PRU00175"/>
    </source>
</evidence>
<dbReference type="EMBL" id="JABWDY010038432">
    <property type="protein sequence ID" value="KAF5179723.1"/>
    <property type="molecule type" value="Genomic_DNA"/>
</dbReference>
<dbReference type="AlphaFoldDB" id="A0A7J6V481"/>
<keyword evidence="7" id="KW-0833">Ubl conjugation pathway</keyword>
<feature type="domain" description="RING-type" evidence="14">
    <location>
        <begin position="92"/>
        <end position="134"/>
    </location>
</feature>
<sequence>MSSKSVGVATLIMVLEIVISVVLLFVGIGVLVLIHICIVGRAFRRGFNVGNSMVVARRENRCNSMSHDDVERLPCFAYRVEEKAVSSSSADCAVCLENFRIGEKCRLLPICKHSFHAECVDSWLLKAPVCPICRTNASTHKNCVALIGEEDSHFNDLGQQPRERQPVINETELSANISPVHNHPLESAV</sequence>
<keyword evidence="5" id="KW-0479">Metal-binding</keyword>
<dbReference type="GO" id="GO:0008270">
    <property type="term" value="F:zinc ion binding"/>
    <property type="evidence" value="ECO:0007669"/>
    <property type="project" value="UniProtKB-KW"/>
</dbReference>
<evidence type="ECO:0000259" key="14">
    <source>
        <dbReference type="PROSITE" id="PS50089"/>
    </source>
</evidence>
<evidence type="ECO:0000256" key="6">
    <source>
        <dbReference type="ARBA" id="ARBA00022771"/>
    </source>
</evidence>
<comment type="caution">
    <text evidence="15">The sequence shown here is derived from an EMBL/GenBank/DDBJ whole genome shotgun (WGS) entry which is preliminary data.</text>
</comment>
<evidence type="ECO:0000256" key="11">
    <source>
        <dbReference type="ARBA" id="ARBA00024209"/>
    </source>
</evidence>
<protein>
    <submittedName>
        <fullName evidence="15">Ring-h2 finger protein atl32</fullName>
    </submittedName>
</protein>
<dbReference type="GO" id="GO:0016740">
    <property type="term" value="F:transferase activity"/>
    <property type="evidence" value="ECO:0007669"/>
    <property type="project" value="UniProtKB-KW"/>
</dbReference>
<name>A0A7J6V481_THATH</name>
<evidence type="ECO:0000256" key="9">
    <source>
        <dbReference type="ARBA" id="ARBA00022989"/>
    </source>
</evidence>
<evidence type="ECO:0000256" key="2">
    <source>
        <dbReference type="ARBA" id="ARBA00004906"/>
    </source>
</evidence>
<dbReference type="OrthoDB" id="8062037at2759"/>
<keyword evidence="4 13" id="KW-0812">Transmembrane</keyword>
<evidence type="ECO:0000256" key="8">
    <source>
        <dbReference type="ARBA" id="ARBA00022833"/>
    </source>
</evidence>
<dbReference type="GO" id="GO:0016020">
    <property type="term" value="C:membrane"/>
    <property type="evidence" value="ECO:0007669"/>
    <property type="project" value="UniProtKB-SubCell"/>
</dbReference>
<gene>
    <name evidence="15" type="ORF">FRX31_030691</name>
</gene>
<dbReference type="SUPFAM" id="SSF57850">
    <property type="entry name" value="RING/U-box"/>
    <property type="match status" value="1"/>
</dbReference>
<evidence type="ECO:0000256" key="4">
    <source>
        <dbReference type="ARBA" id="ARBA00022692"/>
    </source>
</evidence>
<evidence type="ECO:0000256" key="13">
    <source>
        <dbReference type="SAM" id="Phobius"/>
    </source>
</evidence>
<accession>A0A7J6V481</accession>
<organism evidence="15 16">
    <name type="scientific">Thalictrum thalictroides</name>
    <name type="common">Rue-anemone</name>
    <name type="synonym">Anemone thalictroides</name>
    <dbReference type="NCBI Taxonomy" id="46969"/>
    <lineage>
        <taxon>Eukaryota</taxon>
        <taxon>Viridiplantae</taxon>
        <taxon>Streptophyta</taxon>
        <taxon>Embryophyta</taxon>
        <taxon>Tracheophyta</taxon>
        <taxon>Spermatophyta</taxon>
        <taxon>Magnoliopsida</taxon>
        <taxon>Ranunculales</taxon>
        <taxon>Ranunculaceae</taxon>
        <taxon>Thalictroideae</taxon>
        <taxon>Thalictrum</taxon>
    </lineage>
</organism>
<dbReference type="PROSITE" id="PS50089">
    <property type="entry name" value="ZF_RING_2"/>
    <property type="match status" value="1"/>
</dbReference>
<dbReference type="PANTHER" id="PTHR45768">
    <property type="entry name" value="E3 UBIQUITIN-PROTEIN LIGASE RNF13-LIKE"/>
    <property type="match status" value="1"/>
</dbReference>
<evidence type="ECO:0000256" key="7">
    <source>
        <dbReference type="ARBA" id="ARBA00022786"/>
    </source>
</evidence>
<dbReference type="InterPro" id="IPR013083">
    <property type="entry name" value="Znf_RING/FYVE/PHD"/>
</dbReference>
<keyword evidence="6 12" id="KW-0863">Zinc-finger</keyword>
<evidence type="ECO:0000313" key="16">
    <source>
        <dbReference type="Proteomes" id="UP000554482"/>
    </source>
</evidence>
<feature type="transmembrane region" description="Helical" evidence="13">
    <location>
        <begin position="6"/>
        <end position="39"/>
    </location>
</feature>
<evidence type="ECO:0000256" key="3">
    <source>
        <dbReference type="ARBA" id="ARBA00022679"/>
    </source>
</evidence>
<dbReference type="Gene3D" id="3.30.40.10">
    <property type="entry name" value="Zinc/RING finger domain, C3HC4 (zinc finger)"/>
    <property type="match status" value="1"/>
</dbReference>
<keyword evidence="9 13" id="KW-1133">Transmembrane helix</keyword>
<evidence type="ECO:0000256" key="5">
    <source>
        <dbReference type="ARBA" id="ARBA00022723"/>
    </source>
</evidence>
<reference evidence="15 16" key="1">
    <citation type="submission" date="2020-06" db="EMBL/GenBank/DDBJ databases">
        <title>Transcriptomic and genomic resources for Thalictrum thalictroides and T. hernandezii: Facilitating candidate gene discovery in an emerging model plant lineage.</title>
        <authorList>
            <person name="Arias T."/>
            <person name="Riano-Pachon D.M."/>
            <person name="Di Stilio V.S."/>
        </authorList>
    </citation>
    <scope>NUCLEOTIDE SEQUENCE [LARGE SCALE GENOMIC DNA]</scope>
    <source>
        <strain evidence="16">cv. WT478/WT964</strain>
        <tissue evidence="15">Leaves</tissue>
    </source>
</reference>
<comment type="pathway">
    <text evidence="2">Protein modification; protein ubiquitination.</text>
</comment>
<dbReference type="PANTHER" id="PTHR45768:SF61">
    <property type="entry name" value="RING-H2 FINGER PROTEIN ATL18"/>
    <property type="match status" value="1"/>
</dbReference>
<evidence type="ECO:0000256" key="1">
    <source>
        <dbReference type="ARBA" id="ARBA00004167"/>
    </source>
</evidence>
<dbReference type="Proteomes" id="UP000554482">
    <property type="component" value="Unassembled WGS sequence"/>
</dbReference>
<dbReference type="SMART" id="SM00184">
    <property type="entry name" value="RING"/>
    <property type="match status" value="1"/>
</dbReference>
<comment type="similarity">
    <text evidence="11">Belongs to the RING-type zinc finger family. ATL subfamily.</text>
</comment>
<evidence type="ECO:0000313" key="15">
    <source>
        <dbReference type="EMBL" id="KAF5179723.1"/>
    </source>
</evidence>
<keyword evidence="16" id="KW-1185">Reference proteome</keyword>
<proteinExistence type="inferred from homology"/>
<dbReference type="Pfam" id="PF13639">
    <property type="entry name" value="zf-RING_2"/>
    <property type="match status" value="1"/>
</dbReference>
<keyword evidence="3" id="KW-0808">Transferase</keyword>
<evidence type="ECO:0000256" key="10">
    <source>
        <dbReference type="ARBA" id="ARBA00023136"/>
    </source>
</evidence>
<dbReference type="InterPro" id="IPR001841">
    <property type="entry name" value="Znf_RING"/>
</dbReference>
<comment type="subcellular location">
    <subcellularLocation>
        <location evidence="1">Membrane</location>
        <topology evidence="1">Single-pass membrane protein</topology>
    </subcellularLocation>
</comment>